<dbReference type="AlphaFoldDB" id="A0A414Q811"/>
<accession>A0A414Q811</accession>
<comment type="caution">
    <text evidence="1">The sequence shown here is derived from an EMBL/GenBank/DDBJ whole genome shotgun (WGS) entry which is preliminary data.</text>
</comment>
<dbReference type="RefSeq" id="WP_118206931.1">
    <property type="nucleotide sequence ID" value="NZ_QRHJ01000009.1"/>
</dbReference>
<sequence length="107" mass="12328">MKAKIKATGEIVEVEDLYDDGTALVKGRYFKVSELDFFDNFETIDWEQRRYELAKSAIQGLISNSFWMKNLGMFLDEHPDSKIDVIETISIESINYADALIKKLKGK</sequence>
<organism evidence="1 2">
    <name type="scientific">Bacteroides stercoris</name>
    <dbReference type="NCBI Taxonomy" id="46506"/>
    <lineage>
        <taxon>Bacteria</taxon>
        <taxon>Pseudomonadati</taxon>
        <taxon>Bacteroidota</taxon>
        <taxon>Bacteroidia</taxon>
        <taxon>Bacteroidales</taxon>
        <taxon>Bacteroidaceae</taxon>
        <taxon>Bacteroides</taxon>
    </lineage>
</organism>
<dbReference type="Proteomes" id="UP000283762">
    <property type="component" value="Unassembled WGS sequence"/>
</dbReference>
<proteinExistence type="predicted"/>
<reference evidence="1 2" key="1">
    <citation type="submission" date="2018-08" db="EMBL/GenBank/DDBJ databases">
        <title>A genome reference for cultivated species of the human gut microbiota.</title>
        <authorList>
            <person name="Zou Y."/>
            <person name="Xue W."/>
            <person name="Luo G."/>
        </authorList>
    </citation>
    <scope>NUCLEOTIDE SEQUENCE [LARGE SCALE GENOMIC DNA]</scope>
    <source>
        <strain evidence="1 2">AM25-16</strain>
    </source>
</reference>
<evidence type="ECO:0000313" key="2">
    <source>
        <dbReference type="Proteomes" id="UP000283762"/>
    </source>
</evidence>
<protein>
    <submittedName>
        <fullName evidence="1">Uncharacterized protein</fullName>
    </submittedName>
</protein>
<name>A0A414Q811_BACSE</name>
<dbReference type="EMBL" id="QRHJ01000009">
    <property type="protein sequence ID" value="RHF76933.1"/>
    <property type="molecule type" value="Genomic_DNA"/>
</dbReference>
<evidence type="ECO:0000313" key="1">
    <source>
        <dbReference type="EMBL" id="RHF76933.1"/>
    </source>
</evidence>
<gene>
    <name evidence="1" type="ORF">DW668_04925</name>
</gene>